<comment type="caution">
    <text evidence="2">The sequence shown here is derived from an EMBL/GenBank/DDBJ whole genome shotgun (WGS) entry which is preliminary data.</text>
</comment>
<dbReference type="OrthoDB" id="5554229at2759"/>
<gene>
    <name evidence="3" type="ORF">E5676_scaffold453G00660</name>
    <name evidence="2" type="ORF">E6C27_scaffold86G001480</name>
</gene>
<evidence type="ECO:0000313" key="4">
    <source>
        <dbReference type="Proteomes" id="UP000321393"/>
    </source>
</evidence>
<feature type="region of interest" description="Disordered" evidence="1">
    <location>
        <begin position="90"/>
        <end position="125"/>
    </location>
</feature>
<evidence type="ECO:0000313" key="3">
    <source>
        <dbReference type="EMBL" id="TYK06598.1"/>
    </source>
</evidence>
<name>A0A5A7T274_CUCMM</name>
<dbReference type="AlphaFoldDB" id="A0A5A7T274"/>
<organism evidence="2 4">
    <name type="scientific">Cucumis melo var. makuwa</name>
    <name type="common">Oriental melon</name>
    <dbReference type="NCBI Taxonomy" id="1194695"/>
    <lineage>
        <taxon>Eukaryota</taxon>
        <taxon>Viridiplantae</taxon>
        <taxon>Streptophyta</taxon>
        <taxon>Embryophyta</taxon>
        <taxon>Tracheophyta</taxon>
        <taxon>Spermatophyta</taxon>
        <taxon>Magnoliopsida</taxon>
        <taxon>eudicotyledons</taxon>
        <taxon>Gunneridae</taxon>
        <taxon>Pentapetalae</taxon>
        <taxon>rosids</taxon>
        <taxon>fabids</taxon>
        <taxon>Cucurbitales</taxon>
        <taxon>Cucurbitaceae</taxon>
        <taxon>Benincaseae</taxon>
        <taxon>Cucumis</taxon>
    </lineage>
</organism>
<dbReference type="Proteomes" id="UP000321947">
    <property type="component" value="Unassembled WGS sequence"/>
</dbReference>
<protein>
    <submittedName>
        <fullName evidence="2">Ty3-gypsy retrotransposon protein</fullName>
    </submittedName>
</protein>
<evidence type="ECO:0000313" key="2">
    <source>
        <dbReference type="EMBL" id="KAA0037053.1"/>
    </source>
</evidence>
<dbReference type="EMBL" id="SSTD01013395">
    <property type="protein sequence ID" value="TYK06598.1"/>
    <property type="molecule type" value="Genomic_DNA"/>
</dbReference>
<dbReference type="Proteomes" id="UP000321393">
    <property type="component" value="Unassembled WGS sequence"/>
</dbReference>
<feature type="compositionally biased region" description="Basic and acidic residues" evidence="1">
    <location>
        <begin position="109"/>
        <end position="119"/>
    </location>
</feature>
<dbReference type="EMBL" id="SSTE01019085">
    <property type="protein sequence ID" value="KAA0037053.1"/>
    <property type="molecule type" value="Genomic_DNA"/>
</dbReference>
<accession>A0A5A7T274</accession>
<reference evidence="4 5" key="1">
    <citation type="submission" date="2019-08" db="EMBL/GenBank/DDBJ databases">
        <title>Draft genome sequences of two oriental melons (Cucumis melo L. var makuwa).</title>
        <authorList>
            <person name="Kwon S.-Y."/>
        </authorList>
    </citation>
    <scope>NUCLEOTIDE SEQUENCE [LARGE SCALE GENOMIC DNA]</scope>
    <source>
        <strain evidence="5">cv. Chang Bougi</strain>
        <strain evidence="4">cv. SW 3</strain>
        <tissue evidence="2">Leaf</tissue>
    </source>
</reference>
<evidence type="ECO:0000256" key="1">
    <source>
        <dbReference type="SAM" id="MobiDB-lite"/>
    </source>
</evidence>
<sequence length="125" mass="14198">MKTTNGSRNQMKLYGYCKNQATKEWEVLVSRKGLPPHEASWEVCADLKHQFPEFHLEDKVDLEEESNARPPILFTYNRRNKKIHEANGEMARVSGEKSHEANGKVVRGSGEESKEDGDHQVGTTS</sequence>
<evidence type="ECO:0000313" key="5">
    <source>
        <dbReference type="Proteomes" id="UP000321947"/>
    </source>
</evidence>
<proteinExistence type="predicted"/>